<feature type="transmembrane region" description="Helical" evidence="7">
    <location>
        <begin position="230"/>
        <end position="248"/>
    </location>
</feature>
<feature type="domain" description="Major facilitator superfamily (MFS) profile" evidence="8">
    <location>
        <begin position="57"/>
        <end position="474"/>
    </location>
</feature>
<comment type="caution">
    <text evidence="9">The sequence shown here is derived from an EMBL/GenBank/DDBJ whole genome shotgun (WGS) entry which is preliminary data.</text>
</comment>
<dbReference type="EMBL" id="CCBN010000007">
    <property type="protein sequence ID" value="CDO54318.1"/>
    <property type="molecule type" value="Genomic_DNA"/>
</dbReference>
<dbReference type="AlphaFoldDB" id="A0A0J9XAM3"/>
<dbReference type="GO" id="GO:0005886">
    <property type="term" value="C:plasma membrane"/>
    <property type="evidence" value="ECO:0007669"/>
    <property type="project" value="TreeGrafter"/>
</dbReference>
<accession>A0A0J9XAM3</accession>
<dbReference type="Proteomes" id="UP000242525">
    <property type="component" value="Unassembled WGS sequence"/>
</dbReference>
<evidence type="ECO:0000259" key="8">
    <source>
        <dbReference type="PROSITE" id="PS50850"/>
    </source>
</evidence>
<dbReference type="OrthoDB" id="2261376at2759"/>
<dbReference type="PROSITE" id="PS50850">
    <property type="entry name" value="MFS"/>
    <property type="match status" value="1"/>
</dbReference>
<feature type="transmembrane region" description="Helical" evidence="7">
    <location>
        <begin position="348"/>
        <end position="368"/>
    </location>
</feature>
<dbReference type="PANTHER" id="PTHR23508:SF10">
    <property type="entry name" value="CARBOXYLIC ACID TRANSPORTER PROTEIN HOMOLOG"/>
    <property type="match status" value="1"/>
</dbReference>
<keyword evidence="6 7" id="KW-0472">Membrane</keyword>
<comment type="subcellular location">
    <subcellularLocation>
        <location evidence="1">Membrane</location>
        <topology evidence="1">Multi-pass membrane protein</topology>
    </subcellularLocation>
</comment>
<feature type="transmembrane region" description="Helical" evidence="7">
    <location>
        <begin position="452"/>
        <end position="470"/>
    </location>
</feature>
<evidence type="ECO:0000313" key="10">
    <source>
        <dbReference type="Proteomes" id="UP000242525"/>
    </source>
</evidence>
<evidence type="ECO:0000256" key="4">
    <source>
        <dbReference type="ARBA" id="ARBA00022692"/>
    </source>
</evidence>
<feature type="transmembrane region" description="Helical" evidence="7">
    <location>
        <begin position="125"/>
        <end position="145"/>
    </location>
</feature>
<feature type="transmembrane region" description="Helical" evidence="7">
    <location>
        <begin position="320"/>
        <end position="341"/>
    </location>
</feature>
<evidence type="ECO:0000256" key="3">
    <source>
        <dbReference type="ARBA" id="ARBA00022448"/>
    </source>
</evidence>
<evidence type="ECO:0000256" key="5">
    <source>
        <dbReference type="ARBA" id="ARBA00022989"/>
    </source>
</evidence>
<feature type="transmembrane region" description="Helical" evidence="7">
    <location>
        <begin position="151"/>
        <end position="174"/>
    </location>
</feature>
<gene>
    <name evidence="9" type="ORF">BN980_GECA07s02826g</name>
</gene>
<keyword evidence="10" id="KW-1185">Reference proteome</keyword>
<evidence type="ECO:0000256" key="1">
    <source>
        <dbReference type="ARBA" id="ARBA00004141"/>
    </source>
</evidence>
<feature type="transmembrane region" description="Helical" evidence="7">
    <location>
        <begin position="195"/>
        <end position="218"/>
    </location>
</feature>
<dbReference type="Pfam" id="PF00083">
    <property type="entry name" value="Sugar_tr"/>
    <property type="match status" value="2"/>
</dbReference>
<dbReference type="InterPro" id="IPR036259">
    <property type="entry name" value="MFS_trans_sf"/>
</dbReference>
<feature type="transmembrane region" description="Helical" evidence="7">
    <location>
        <begin position="268"/>
        <end position="291"/>
    </location>
</feature>
<dbReference type="SUPFAM" id="SSF103473">
    <property type="entry name" value="MFS general substrate transporter"/>
    <property type="match status" value="1"/>
</dbReference>
<dbReference type="InterPro" id="IPR005828">
    <property type="entry name" value="MFS_sugar_transport-like"/>
</dbReference>
<organism evidence="9 10">
    <name type="scientific">Geotrichum candidum</name>
    <name type="common">Oospora lactis</name>
    <name type="synonym">Dipodascus geotrichum</name>
    <dbReference type="NCBI Taxonomy" id="1173061"/>
    <lineage>
        <taxon>Eukaryota</taxon>
        <taxon>Fungi</taxon>
        <taxon>Dikarya</taxon>
        <taxon>Ascomycota</taxon>
        <taxon>Saccharomycotina</taxon>
        <taxon>Dipodascomycetes</taxon>
        <taxon>Dipodascales</taxon>
        <taxon>Dipodascaceae</taxon>
        <taxon>Geotrichum</taxon>
    </lineage>
</organism>
<feature type="transmembrane region" description="Helical" evidence="7">
    <location>
        <begin position="374"/>
        <end position="392"/>
    </location>
</feature>
<dbReference type="InterPro" id="IPR020846">
    <property type="entry name" value="MFS_dom"/>
</dbReference>
<keyword evidence="3" id="KW-0813">Transport</keyword>
<dbReference type="FunFam" id="1.20.1250.20:FF:000140">
    <property type="entry name" value="Putative MFS phospholipid transporter"/>
    <property type="match status" value="1"/>
</dbReference>
<evidence type="ECO:0000256" key="6">
    <source>
        <dbReference type="ARBA" id="ARBA00023136"/>
    </source>
</evidence>
<feature type="transmembrane region" description="Helical" evidence="7">
    <location>
        <begin position="413"/>
        <end position="432"/>
    </location>
</feature>
<dbReference type="GO" id="GO:0046943">
    <property type="term" value="F:carboxylic acid transmembrane transporter activity"/>
    <property type="evidence" value="ECO:0007669"/>
    <property type="project" value="TreeGrafter"/>
</dbReference>
<keyword evidence="5 7" id="KW-1133">Transmembrane helix</keyword>
<sequence length="522" mass="57300">MSLVSNWAKTIRDETHFPWNHKNPNTFNEESQVQMTEEEIALERKVQSRSGMAKYWPVVASGAGLFSDGYVNNSIGSVSTILGILYPNEYADSTAISNVSSIAFVGTVVGQLVFGYVSDYHSRKIGMIVSTVILILFTILASASWGAGGSIYGMLAALTAYRFFIGIGIGGEYPAGSVACAEASVLMGKGKRNRWFVLFTNFMIDFGFVVSAFVPLVLLWICGPTHLTPVWRLTLGLGAIPPMSLFWLRVKFEENDQFKENNMKNTRVPYWLVIKYYLPRLIVVSLIWFIYDFSAYSFGIYSSQILSRVIKNGDNLHEVFGWNVVFNLFYLPGSFLGAFAADYLGPRLTLTIGVGLQGIIGFIMAGLYEHLSAHVGAFVVVFGIFTTLGEFGPGDQIGLIASKTCATPIRGQYYGIAAAIGKIGAFVGTKSFPSIIKGFGGSTTLRGNQGPFWISSSLCFLSAILAFFFLPALTQDAVTDEDVKFRAYLEQNGFDTSLLGDVDKRAESPSVEKLEETVMEKH</sequence>
<name>A0A0J9XAM3_GEOCN</name>
<dbReference type="PANTHER" id="PTHR23508">
    <property type="entry name" value="CARBOXYLIC ACID TRANSPORTER PROTEIN HOMOLOG"/>
    <property type="match status" value="1"/>
</dbReference>
<dbReference type="GO" id="GO:0001406">
    <property type="term" value="F:glycerophosphodiester transmembrane transporter activity"/>
    <property type="evidence" value="ECO:0007669"/>
    <property type="project" value="UniProtKB-ARBA"/>
</dbReference>
<comment type="similarity">
    <text evidence="2">Belongs to the major facilitator superfamily. Sugar transporter (TC 2.A.1.1) family.</text>
</comment>
<protein>
    <submittedName>
        <fullName evidence="9">Similar to Saccharomyces cerevisiae YCR098C GIT1 Plasma membrane permease</fullName>
    </submittedName>
</protein>
<evidence type="ECO:0000256" key="2">
    <source>
        <dbReference type="ARBA" id="ARBA00010992"/>
    </source>
</evidence>
<keyword evidence="4 7" id="KW-0812">Transmembrane</keyword>
<dbReference type="STRING" id="1173061.A0A0J9XAM3"/>
<evidence type="ECO:0000256" key="7">
    <source>
        <dbReference type="SAM" id="Phobius"/>
    </source>
</evidence>
<proteinExistence type="inferred from homology"/>
<reference evidence="9" key="1">
    <citation type="submission" date="2014-03" db="EMBL/GenBank/DDBJ databases">
        <authorList>
            <person name="Casaregola S."/>
        </authorList>
    </citation>
    <scope>NUCLEOTIDE SEQUENCE [LARGE SCALE GENOMIC DNA]</scope>
    <source>
        <strain evidence="9">CLIB 918</strain>
    </source>
</reference>
<evidence type="ECO:0000313" key="9">
    <source>
        <dbReference type="EMBL" id="CDO54318.1"/>
    </source>
</evidence>
<dbReference type="Gene3D" id="1.20.1250.20">
    <property type="entry name" value="MFS general substrate transporter like domains"/>
    <property type="match status" value="1"/>
</dbReference>
<feature type="transmembrane region" description="Helical" evidence="7">
    <location>
        <begin position="95"/>
        <end position="118"/>
    </location>
</feature>